<dbReference type="GO" id="GO:0016020">
    <property type="term" value="C:membrane"/>
    <property type="evidence" value="ECO:0007669"/>
    <property type="project" value="UniProtKB-SubCell"/>
</dbReference>
<feature type="transmembrane region" description="Helical" evidence="6">
    <location>
        <begin position="110"/>
        <end position="130"/>
    </location>
</feature>
<feature type="transmembrane region" description="Helical" evidence="6">
    <location>
        <begin position="68"/>
        <end position="98"/>
    </location>
</feature>
<evidence type="ECO:0000256" key="6">
    <source>
        <dbReference type="SAM" id="Phobius"/>
    </source>
</evidence>
<feature type="transmembrane region" description="Helical" evidence="6">
    <location>
        <begin position="6"/>
        <end position="24"/>
    </location>
</feature>
<dbReference type="Proteomes" id="UP001318040">
    <property type="component" value="Chromosome 3"/>
</dbReference>
<evidence type="ECO:0000313" key="8">
    <source>
        <dbReference type="RefSeq" id="XP_032837139.1"/>
    </source>
</evidence>
<evidence type="ECO:0000313" key="7">
    <source>
        <dbReference type="Proteomes" id="UP001318040"/>
    </source>
</evidence>
<keyword evidence="4 6" id="KW-1133">Transmembrane helix</keyword>
<reference evidence="8" key="1">
    <citation type="submission" date="2025-08" db="UniProtKB">
        <authorList>
            <consortium name="RefSeq"/>
        </authorList>
    </citation>
    <scope>IDENTIFICATION</scope>
    <source>
        <tissue evidence="8">Sperm</tissue>
    </source>
</reference>
<keyword evidence="3 6" id="KW-0812">Transmembrane</keyword>
<dbReference type="CTD" id="56063"/>
<keyword evidence="7" id="KW-1185">Reference proteome</keyword>
<proteinExistence type="inferred from homology"/>
<dbReference type="RefSeq" id="XP_032837139.1">
    <property type="nucleotide sequence ID" value="XM_032981248.1"/>
</dbReference>
<dbReference type="InterPro" id="IPR037185">
    <property type="entry name" value="EmrE-like"/>
</dbReference>
<evidence type="ECO:0000256" key="4">
    <source>
        <dbReference type="ARBA" id="ARBA00022989"/>
    </source>
</evidence>
<dbReference type="Pfam" id="PF10639">
    <property type="entry name" value="TMEM234"/>
    <property type="match status" value="1"/>
</dbReference>
<evidence type="ECO:0000256" key="2">
    <source>
        <dbReference type="ARBA" id="ARBA00005977"/>
    </source>
</evidence>
<evidence type="ECO:0000256" key="3">
    <source>
        <dbReference type="ARBA" id="ARBA00022692"/>
    </source>
</evidence>
<sequence>MPAKAGVLWLTAVALLWGGTNPLLKRGAKGVETVRGRGRLRQLFAELCFLVSNPRYMVPFVLNQSGSLLYYFTLGSADLSVAVPLTNSLTFIFTLITGKLLGENIGGTRALLGMLLMGVGLTLCVASNAWREETTVRASDDDDAAAAAADPE</sequence>
<dbReference type="InterPro" id="IPR018908">
    <property type="entry name" value="TMEM234"/>
</dbReference>
<keyword evidence="5 6" id="KW-0472">Membrane</keyword>
<protein>
    <submittedName>
        <fullName evidence="8">Transmembrane protein 234</fullName>
    </submittedName>
</protein>
<dbReference type="PANTHER" id="PTHR28668:SF1">
    <property type="entry name" value="TRANSMEMBRANE PROTEIN 234"/>
    <property type="match status" value="1"/>
</dbReference>
<dbReference type="GeneID" id="116958551"/>
<gene>
    <name evidence="8" type="primary">TMEM234</name>
</gene>
<name>A0AAJ7XJM5_PETMA</name>
<accession>A0AAJ7XJM5</accession>
<evidence type="ECO:0000256" key="5">
    <source>
        <dbReference type="ARBA" id="ARBA00023136"/>
    </source>
</evidence>
<dbReference type="KEGG" id="pmrn:116958551"/>
<comment type="similarity">
    <text evidence="2">Belongs to the TMEM234 family.</text>
</comment>
<organism evidence="7 8">
    <name type="scientific">Petromyzon marinus</name>
    <name type="common">Sea lamprey</name>
    <dbReference type="NCBI Taxonomy" id="7757"/>
    <lineage>
        <taxon>Eukaryota</taxon>
        <taxon>Metazoa</taxon>
        <taxon>Chordata</taxon>
        <taxon>Craniata</taxon>
        <taxon>Vertebrata</taxon>
        <taxon>Cyclostomata</taxon>
        <taxon>Hyperoartia</taxon>
        <taxon>Petromyzontiformes</taxon>
        <taxon>Petromyzontidae</taxon>
        <taxon>Petromyzon</taxon>
    </lineage>
</organism>
<evidence type="ECO:0000256" key="1">
    <source>
        <dbReference type="ARBA" id="ARBA00004141"/>
    </source>
</evidence>
<dbReference type="PANTHER" id="PTHR28668">
    <property type="entry name" value="TRANSMEMBRANE PROTEIN 234"/>
    <property type="match status" value="1"/>
</dbReference>
<comment type="subcellular location">
    <subcellularLocation>
        <location evidence="1">Membrane</location>
        <topology evidence="1">Multi-pass membrane protein</topology>
    </subcellularLocation>
</comment>
<dbReference type="SUPFAM" id="SSF103481">
    <property type="entry name" value="Multidrug resistance efflux transporter EmrE"/>
    <property type="match status" value="1"/>
</dbReference>
<dbReference type="AlphaFoldDB" id="A0AAJ7XJM5"/>